<feature type="compositionally biased region" description="Low complexity" evidence="1">
    <location>
        <begin position="54"/>
        <end position="71"/>
    </location>
</feature>
<feature type="region of interest" description="Disordered" evidence="1">
    <location>
        <begin position="378"/>
        <end position="401"/>
    </location>
</feature>
<feature type="domain" description="Pre-C2HC" evidence="2">
    <location>
        <begin position="228"/>
        <end position="296"/>
    </location>
</feature>
<evidence type="ECO:0000313" key="3">
    <source>
        <dbReference type="EMBL" id="MBY27512.1"/>
    </source>
</evidence>
<feature type="compositionally biased region" description="Polar residues" evidence="1">
    <location>
        <begin position="115"/>
        <end position="137"/>
    </location>
</feature>
<reference evidence="3" key="1">
    <citation type="submission" date="2018-04" db="EMBL/GenBank/DDBJ databases">
        <title>Transcriptome of Schizaphis graminum biotype I.</title>
        <authorList>
            <person name="Scully E.D."/>
            <person name="Geib S.M."/>
            <person name="Palmer N.A."/>
            <person name="Koch K."/>
            <person name="Bradshaw J."/>
            <person name="Heng-Moss T."/>
            <person name="Sarath G."/>
        </authorList>
    </citation>
    <scope>NUCLEOTIDE SEQUENCE</scope>
</reference>
<protein>
    <submittedName>
        <fullName evidence="3">Nucleic-acid-binding protein</fullName>
    </submittedName>
</protein>
<feature type="region of interest" description="Disordered" evidence="1">
    <location>
        <begin position="40"/>
        <end position="92"/>
    </location>
</feature>
<evidence type="ECO:0000259" key="2">
    <source>
        <dbReference type="SMART" id="SM00596"/>
    </source>
</evidence>
<dbReference type="AlphaFoldDB" id="A0A2S2PDP3"/>
<dbReference type="EMBL" id="GGMR01014893">
    <property type="protein sequence ID" value="MBY27512.1"/>
    <property type="molecule type" value="Transcribed_RNA"/>
</dbReference>
<feature type="region of interest" description="Disordered" evidence="1">
    <location>
        <begin position="106"/>
        <end position="138"/>
    </location>
</feature>
<gene>
    <name evidence="3" type="ORF">g.15075</name>
</gene>
<organism evidence="3">
    <name type="scientific">Schizaphis graminum</name>
    <name type="common">Green bug aphid</name>
    <dbReference type="NCBI Taxonomy" id="13262"/>
    <lineage>
        <taxon>Eukaryota</taxon>
        <taxon>Metazoa</taxon>
        <taxon>Ecdysozoa</taxon>
        <taxon>Arthropoda</taxon>
        <taxon>Hexapoda</taxon>
        <taxon>Insecta</taxon>
        <taxon>Pterygota</taxon>
        <taxon>Neoptera</taxon>
        <taxon>Paraneoptera</taxon>
        <taxon>Hemiptera</taxon>
        <taxon>Sternorrhyncha</taxon>
        <taxon>Aphidomorpha</taxon>
        <taxon>Aphidoidea</taxon>
        <taxon>Aphididae</taxon>
        <taxon>Aphidini</taxon>
        <taxon>Schizaphis</taxon>
    </lineage>
</organism>
<evidence type="ECO:0000256" key="1">
    <source>
        <dbReference type="SAM" id="MobiDB-lite"/>
    </source>
</evidence>
<dbReference type="InterPro" id="IPR006579">
    <property type="entry name" value="Pre_C2HC_dom"/>
</dbReference>
<feature type="compositionally biased region" description="Low complexity" evidence="1">
    <location>
        <begin position="78"/>
        <end position="89"/>
    </location>
</feature>
<dbReference type="PANTHER" id="PTHR33273">
    <property type="entry name" value="DOMAIN-CONTAINING PROTEIN, PUTATIVE-RELATED"/>
    <property type="match status" value="1"/>
</dbReference>
<feature type="compositionally biased region" description="Polar residues" evidence="1">
    <location>
        <begin position="40"/>
        <end position="49"/>
    </location>
</feature>
<accession>A0A2S2PDP3</accession>
<dbReference type="SMART" id="SM00596">
    <property type="entry name" value="PRE_C2HC"/>
    <property type="match status" value="1"/>
</dbReference>
<sequence length="454" mass="51017">MPLSPTLPFKDKDKINNSKLITTKIINGDSSNQRTIKFNKNKSAALNTSDKMDTTNNVNSSSGGWTTSTTNKTKRIHSNSSDPSSPRSPINKNKKLFFSTNRYEVLSQDDPPSAHPSNDNNDNNTVPIQNPTDTLNVTPKVLRPPPIFVRGVYNFPDLCTKLIELIGVDNFCCKSSTDRVKIMTTNPESYRALVHFLKDQKAEFHTFQLKEDKPLRVVIRNLHPTTPTELIKSELEMRLFEVRQVSKVLHKVNKHPLPLFFVDLEPTDQSNDIYNLTSLLHTLIKVEEPYKPKTLNQCSNCQDYGHTKSYCGYPARCVRCGAQHLTSDCPNSRDAPPKCALCSGDHPSNYKGCSIYRDLQRRKKPKSNNQVANNINPKNIHVQETQPVKASSTHPPTANYTYAQATSNSNANNTVPPPTDINLLLASFMNEFKQLISPLITLLTKVVSNLLDKK</sequence>
<dbReference type="PANTHER" id="PTHR33273:SF2">
    <property type="entry name" value="ENDONUCLEASE_EXONUCLEASE_PHOSPHATASE DOMAIN-CONTAINING PROTEIN"/>
    <property type="match status" value="1"/>
</dbReference>
<name>A0A2S2PDP3_SCHGA</name>
<proteinExistence type="predicted"/>
<dbReference type="Pfam" id="PF07530">
    <property type="entry name" value="PRE_C2HC"/>
    <property type="match status" value="1"/>
</dbReference>